<dbReference type="EMBL" id="JAAROL010000002">
    <property type="protein sequence ID" value="MBC1331857.1"/>
    <property type="molecule type" value="Genomic_DNA"/>
</dbReference>
<keyword evidence="3" id="KW-0732">Signal</keyword>
<dbReference type="Proteomes" id="UP000546244">
    <property type="component" value="Unassembled WGS sequence"/>
</dbReference>
<evidence type="ECO:0000313" key="4">
    <source>
        <dbReference type="EMBL" id="MBC1331857.1"/>
    </source>
</evidence>
<reference evidence="6 7" key="1">
    <citation type="submission" date="2020-03" db="EMBL/GenBank/DDBJ databases">
        <title>Soil Listeria distribution.</title>
        <authorList>
            <person name="Liao J."/>
            <person name="Wiedmann M."/>
        </authorList>
    </citation>
    <scope>NUCLEOTIDE SEQUENCE [LARGE SCALE GENOMIC DNA]</scope>
    <source>
        <strain evidence="4 6">FSL L7-1833</strain>
        <strain evidence="5 7">FSL L7-1850</strain>
    </source>
</reference>
<evidence type="ECO:0000313" key="7">
    <source>
        <dbReference type="Proteomes" id="UP000546244"/>
    </source>
</evidence>
<dbReference type="Proteomes" id="UP000532866">
    <property type="component" value="Unassembled WGS sequence"/>
</dbReference>
<organism evidence="4 6">
    <name type="scientific">Listeria booriae</name>
    <dbReference type="NCBI Taxonomy" id="1552123"/>
    <lineage>
        <taxon>Bacteria</taxon>
        <taxon>Bacillati</taxon>
        <taxon>Bacillota</taxon>
        <taxon>Bacilli</taxon>
        <taxon>Bacillales</taxon>
        <taxon>Listeriaceae</taxon>
        <taxon>Listeria</taxon>
    </lineage>
</organism>
<feature type="signal peptide" evidence="3">
    <location>
        <begin position="1"/>
        <end position="21"/>
    </location>
</feature>
<feature type="region of interest" description="Disordered" evidence="2">
    <location>
        <begin position="178"/>
        <end position="211"/>
    </location>
</feature>
<dbReference type="AlphaFoldDB" id="A0A7X0WE31"/>
<evidence type="ECO:0000256" key="3">
    <source>
        <dbReference type="SAM" id="SignalP"/>
    </source>
</evidence>
<feature type="compositionally biased region" description="Basic and acidic residues" evidence="2">
    <location>
        <begin position="184"/>
        <end position="207"/>
    </location>
</feature>
<dbReference type="PROSITE" id="PS51257">
    <property type="entry name" value="PROKAR_LIPOPROTEIN"/>
    <property type="match status" value="1"/>
</dbReference>
<dbReference type="RefSeq" id="WP_185373653.1">
    <property type="nucleotide sequence ID" value="NZ_JAARMV010000001.1"/>
</dbReference>
<sequence>MKKLSLAVLSFLLLLAGCGQADTEDAYNTAIQKGLDAIASENYVKAEAAFELALEDKKADDKAKAYLVQTKAMQVATDAYAKKDYKKTKKEVANVIREKQGSDALVQKATALQTKVSALEKQEQNLQTKWTAIEKAIQAKDYDAASTQVTALLQEDLSEFPAMKKQAEEAQTKIMTEKQALAKQQEEAQAAKEKQEAEQKTAEKEAPMDGADANVEAIAPTGDEIYQAGAALIYADMMAQGQSAGSFIIDENYQWQGEDMAATYAFQVYDAASPNPIATYWYFADTQEVQRQ</sequence>
<evidence type="ECO:0000313" key="6">
    <source>
        <dbReference type="Proteomes" id="UP000532866"/>
    </source>
</evidence>
<evidence type="ECO:0000256" key="1">
    <source>
        <dbReference type="SAM" id="Coils"/>
    </source>
</evidence>
<evidence type="ECO:0000313" key="5">
    <source>
        <dbReference type="EMBL" id="MBC2371279.1"/>
    </source>
</evidence>
<keyword evidence="1" id="KW-0175">Coiled coil</keyword>
<protein>
    <recommendedName>
        <fullName evidence="8">DUF4398 domain-containing protein</fullName>
    </recommendedName>
</protein>
<evidence type="ECO:0008006" key="8">
    <source>
        <dbReference type="Google" id="ProtNLM"/>
    </source>
</evidence>
<feature type="coiled-coil region" evidence="1">
    <location>
        <begin position="102"/>
        <end position="129"/>
    </location>
</feature>
<feature type="chain" id="PRO_5036405321" description="DUF4398 domain-containing protein" evidence="3">
    <location>
        <begin position="22"/>
        <end position="292"/>
    </location>
</feature>
<comment type="caution">
    <text evidence="4">The sequence shown here is derived from an EMBL/GenBank/DDBJ whole genome shotgun (WGS) entry which is preliminary data.</text>
</comment>
<gene>
    <name evidence="4" type="ORF">HB759_07890</name>
    <name evidence="5" type="ORF">HBP98_04570</name>
</gene>
<name>A0A7X0WE31_9LIST</name>
<accession>A0A7X0WE31</accession>
<dbReference type="EMBL" id="JAARMV010000001">
    <property type="protein sequence ID" value="MBC2371279.1"/>
    <property type="molecule type" value="Genomic_DNA"/>
</dbReference>
<proteinExistence type="predicted"/>
<evidence type="ECO:0000256" key="2">
    <source>
        <dbReference type="SAM" id="MobiDB-lite"/>
    </source>
</evidence>